<evidence type="ECO:0000313" key="6">
    <source>
        <dbReference type="Proteomes" id="UP000035346"/>
    </source>
</evidence>
<dbReference type="CDD" id="cd02549">
    <property type="entry name" value="Peptidase_C39A"/>
    <property type="match status" value="1"/>
</dbReference>
<feature type="domain" description="Peptidase C39-like" evidence="2">
    <location>
        <begin position="683"/>
        <end position="817"/>
    </location>
</feature>
<dbReference type="Pfam" id="PF19258">
    <property type="entry name" value="KxYKxGKxW_sig"/>
    <property type="match status" value="1"/>
</dbReference>
<dbReference type="InterPro" id="IPR006637">
    <property type="entry name" value="ChW"/>
</dbReference>
<dbReference type="EMBL" id="LBKL01000040">
    <property type="protein sequence ID" value="KLL41683.1"/>
    <property type="molecule type" value="Genomic_DNA"/>
</dbReference>
<dbReference type="InterPro" id="IPR022263">
    <property type="entry name" value="KxYKxGKxW"/>
</dbReference>
<organism evidence="4 7">
    <name type="scientific">Streptococcus agalactiae</name>
    <dbReference type="NCBI Taxonomy" id="1311"/>
    <lineage>
        <taxon>Bacteria</taxon>
        <taxon>Bacillati</taxon>
        <taxon>Bacillota</taxon>
        <taxon>Bacilli</taxon>
        <taxon>Lactobacillales</taxon>
        <taxon>Streptococcaceae</taxon>
        <taxon>Streptococcus</taxon>
    </lineage>
</organism>
<dbReference type="Gene3D" id="2.60.40.3760">
    <property type="match status" value="1"/>
</dbReference>
<evidence type="ECO:0000313" key="4">
    <source>
        <dbReference type="EMBL" id="SUN14654.1"/>
    </source>
</evidence>
<protein>
    <submittedName>
        <fullName evidence="4">Clostridial hydrophobic W</fullName>
    </submittedName>
</protein>
<evidence type="ECO:0000313" key="3">
    <source>
        <dbReference type="EMBL" id="KLL41683.1"/>
    </source>
</evidence>
<dbReference type="Pfam" id="PF08481">
    <property type="entry name" value="GBS_Bsp-like"/>
    <property type="match status" value="1"/>
</dbReference>
<dbReference type="InterPro" id="IPR039564">
    <property type="entry name" value="Peptidase_C39-like"/>
</dbReference>
<reference evidence="7 8" key="2">
    <citation type="submission" date="2018-06" db="EMBL/GenBank/DDBJ databases">
        <authorList>
            <consortium name="Pathogen Informatics"/>
            <person name="Doyle S."/>
        </authorList>
    </citation>
    <scope>NUCLEOTIDE SEQUENCE [LARGE SCALE GENOMIC DNA]</scope>
    <source>
        <strain evidence="4 7">NCTC8185</strain>
        <strain evidence="5 8">NCTC9828</strain>
    </source>
</reference>
<dbReference type="Proteomes" id="UP000254076">
    <property type="component" value="Unassembled WGS sequence"/>
</dbReference>
<dbReference type="AlphaFoldDB" id="A0A0H1VJR4"/>
<dbReference type="Proteomes" id="UP000035346">
    <property type="component" value="Unassembled WGS sequence"/>
</dbReference>
<dbReference type="Pfam" id="PF13529">
    <property type="entry name" value="Peptidase_C39_2"/>
    <property type="match status" value="1"/>
</dbReference>
<evidence type="ECO:0000256" key="1">
    <source>
        <dbReference type="ARBA" id="ARBA00022729"/>
    </source>
</evidence>
<dbReference type="EMBL" id="UHEQ01000004">
    <property type="protein sequence ID" value="SUN14654.1"/>
    <property type="molecule type" value="Genomic_DNA"/>
</dbReference>
<dbReference type="RefSeq" id="WP_001247518.1">
    <property type="nucleotide sequence ID" value="NZ_CP026082.1"/>
</dbReference>
<name>A0A0H1VJR4_STRAG</name>
<dbReference type="Gene3D" id="3.90.70.10">
    <property type="entry name" value="Cysteine proteinases"/>
    <property type="match status" value="1"/>
</dbReference>
<evidence type="ECO:0000259" key="2">
    <source>
        <dbReference type="Pfam" id="PF13529"/>
    </source>
</evidence>
<dbReference type="Pfam" id="PF07538">
    <property type="entry name" value="ChW"/>
    <property type="match status" value="5"/>
</dbReference>
<dbReference type="NCBIfam" id="TIGR03715">
    <property type="entry name" value="KxYKxGKxW"/>
    <property type="match status" value="1"/>
</dbReference>
<evidence type="ECO:0000313" key="8">
    <source>
        <dbReference type="Proteomes" id="UP000255140"/>
    </source>
</evidence>
<dbReference type="Proteomes" id="UP000255140">
    <property type="component" value="Unassembled WGS sequence"/>
</dbReference>
<comment type="caution">
    <text evidence="4">The sequence shown here is derived from an EMBL/GenBank/DDBJ whole genome shotgun (WGS) entry which is preliminary data.</text>
</comment>
<proteinExistence type="predicted"/>
<dbReference type="SUPFAM" id="SSF89260">
    <property type="entry name" value="Collagen-binding domain"/>
    <property type="match status" value="1"/>
</dbReference>
<dbReference type="EMBL" id="UHEW01000005">
    <property type="protein sequence ID" value="SUN29034.1"/>
    <property type="molecule type" value="Genomic_DNA"/>
</dbReference>
<gene>
    <name evidence="4" type="ORF">NCTC8185_01948</name>
    <name evidence="5" type="ORF">NCTC9828_01306</name>
    <name evidence="3" type="ORF">WA04_03325</name>
</gene>
<dbReference type="SMART" id="SM00728">
    <property type="entry name" value="ChW"/>
    <property type="match status" value="9"/>
</dbReference>
<sequence>MRPIVRKKMYKKGKFWVVAGIVTILGGSAILGQDVKAEQAEAVTSTISEKTDSSQTISDTSKLTLPVNSSEAMKNSAEPLIKTAFATSVSSNPREIAATPVKTFDASSKVVVKASTAEHSANQTNSNVNQVANDSEVITQQNSTKQLPTVTYSAHVQDIGWQKSVDNATVSGTVGQEKQIEAIKLSIKAPEGITGKLSYKTYVKGQGWQPSVESGQVSGTVGQSRPIEALSINLTDNLQKLYDVYYRVHVQDIGWMAWAKNGAYAGTLGMSKRLEAYEVKFTLKGQSVLTPTIPKEERPVLNYQVKVGQNGWQSNKLEGQMAGTLGESKALDGVKFTLSTLKYGDILYRTHVQDKGWGEILGSQTSKDYQGKRLEAIQLDLSGNLKQNYDIYYRAHVQDKGWMAWQKNNSVAGTVGESKRLEALEVKLVAKASDFSSQTNHSFLEMKHPGLSYQTYLQKDGWKPTVLEGQLGGSIGLSKSIKAIKLNLGSTALGNIEYRTFLNGSGWQTVVNSGRESNVPNESQQVEAIQMRLTGLLSKTYSVMYRVHMQDYGWQDWTYNNDIAGSTNQGKRIEAIEIKLVETAKIPVTVQTTYKGTGNYNVRVTNVISPGNLKIAIWSDKNNQDDLKWYTVAPKNHEATLTFNVTNHRDNGKYFIHVYQENASNQKQLLVKTSLQVAHSNYNTPYFSQRDGRWASRRYGMATLGETGCVPTSLAMILSSLKGETVLPTQIADYLYHKTVEFNRGVQGTTSRGILKAAKEWGVTATALGTQANLVQALKDGYHVLAAVQNNVFVLHGSHEIVLKGYNNGLTHVSDPYTPSLSGWYSISQLWKEQSYYSEDRIDIGAPFVKVTDA</sequence>
<dbReference type="InterPro" id="IPR013688">
    <property type="entry name" value="GBS_Bsp-like"/>
</dbReference>
<reference evidence="3 6" key="1">
    <citation type="journal article" date="2015" name="PLoS ONE">
        <title>Genomic analysis reveals the molecular basis for capsule loss in the group B streptococcus population.</title>
        <authorList>
            <consortium name="DEVANI Consortium"/>
            <person name="Rosini R."/>
            <person name="Campisi E."/>
            <person name="De Chiara M."/>
            <person name="Tettelin H."/>
            <person name="Rinaudo D."/>
            <person name="Toniolo C."/>
            <person name="Metruccio M."/>
            <person name="Guidotti S."/>
            <person name="Sorensen U.B."/>
            <person name="Kilian M."/>
            <person name="Ramirez M."/>
            <person name="Janulczyk R."/>
            <person name="Donati C."/>
            <person name="Grandi G."/>
            <person name="Margarit I."/>
        </authorList>
    </citation>
    <scope>NUCLEOTIDE SEQUENCE [LARGE SCALE GENOMIC DNA]</scope>
    <source>
        <strain evidence="3 6">DK-B-USS-215</strain>
    </source>
</reference>
<dbReference type="InterPro" id="IPR039563">
    <property type="entry name" value="Peptidase_C39_single_dom"/>
</dbReference>
<evidence type="ECO:0000313" key="7">
    <source>
        <dbReference type="Proteomes" id="UP000254076"/>
    </source>
</evidence>
<evidence type="ECO:0000313" key="5">
    <source>
        <dbReference type="EMBL" id="SUN29034.1"/>
    </source>
</evidence>
<keyword evidence="1" id="KW-0732">Signal</keyword>
<accession>A0A0H1VJR4</accession>